<sequence>MALISVLGLCTGVFCAYRFLLVLSGPWNLSYTGVFLVLLLFAWGSCCLPLYLREDCTVDLSFISILATILILGPEAAVLIKLVTSPFVVIPSPDGKSREHIFNTAPSKTLFNLGNHSISYAVGGLAYYAVGGRPGDIALPYVLLPAVLFIVVAMIANVVVILLYFMLSQHVKLYPTVFQMFSSLAPSIVLSAPIGYFLAFLLKLDAGPWLAILFMLPLLLARYSFKLYLDSQKHQIHVIQTLAAALEAKDPYTEGHSTRVRRYAVQLAEQMGLSSKRVQKLSTAAVFHDIGKIGIPDSILQKPGALTPEERAVIQTHPAKGVRILENLDGYEAIIPLVLHHHEFYDGRGYPDGTCGEELPIETYILGAADAYDAITSDRPYRRGRTPLQAAAILREEAGKQFHPQVAVTLAELAEDGLLEHSARLDEEQVPC</sequence>
<feature type="domain" description="HD-GYP" evidence="2">
    <location>
        <begin position="231"/>
        <end position="426"/>
    </location>
</feature>
<evidence type="ECO:0000259" key="2">
    <source>
        <dbReference type="PROSITE" id="PS51832"/>
    </source>
</evidence>
<proteinExistence type="predicted"/>
<dbReference type="AlphaFoldDB" id="A0A8J6MEQ9"/>
<keyword evidence="1" id="KW-0812">Transmembrane</keyword>
<gene>
    <name evidence="3" type="ORF">H8S57_06315</name>
</gene>
<evidence type="ECO:0000313" key="3">
    <source>
        <dbReference type="EMBL" id="MBC5733338.1"/>
    </source>
</evidence>
<evidence type="ECO:0000256" key="1">
    <source>
        <dbReference type="SAM" id="Phobius"/>
    </source>
</evidence>
<feature type="transmembrane region" description="Helical" evidence="1">
    <location>
        <begin position="63"/>
        <end position="83"/>
    </location>
</feature>
<keyword evidence="1" id="KW-1133">Transmembrane helix</keyword>
<dbReference type="Proteomes" id="UP000661435">
    <property type="component" value="Unassembled WGS sequence"/>
</dbReference>
<protein>
    <submittedName>
        <fullName evidence="3">HD-GYP domain-containing protein</fullName>
    </submittedName>
</protein>
<keyword evidence="1" id="KW-0472">Membrane</keyword>
<dbReference type="EMBL" id="JACOPP010000006">
    <property type="protein sequence ID" value="MBC5733338.1"/>
    <property type="molecule type" value="Genomic_DNA"/>
</dbReference>
<dbReference type="PROSITE" id="PS51832">
    <property type="entry name" value="HD_GYP"/>
    <property type="match status" value="1"/>
</dbReference>
<name>A0A8J6MEQ9_9FIRM</name>
<dbReference type="PANTHER" id="PTHR43155:SF2">
    <property type="entry name" value="CYCLIC DI-GMP PHOSPHODIESTERASE PA4108"/>
    <property type="match status" value="1"/>
</dbReference>
<accession>A0A8J6MEQ9</accession>
<dbReference type="InterPro" id="IPR003607">
    <property type="entry name" value="HD/PDEase_dom"/>
</dbReference>
<feature type="transmembrane region" description="Helical" evidence="1">
    <location>
        <begin position="31"/>
        <end position="51"/>
    </location>
</feature>
<dbReference type="SMART" id="SM00471">
    <property type="entry name" value="HDc"/>
    <property type="match status" value="1"/>
</dbReference>
<dbReference type="RefSeq" id="WP_186907238.1">
    <property type="nucleotide sequence ID" value="NZ_JACOPP010000006.1"/>
</dbReference>
<comment type="caution">
    <text evidence="3">The sequence shown here is derived from an EMBL/GenBank/DDBJ whole genome shotgun (WGS) entry which is preliminary data.</text>
</comment>
<dbReference type="PANTHER" id="PTHR43155">
    <property type="entry name" value="CYCLIC DI-GMP PHOSPHODIESTERASE PA4108-RELATED"/>
    <property type="match status" value="1"/>
</dbReference>
<feature type="transmembrane region" description="Helical" evidence="1">
    <location>
        <begin position="142"/>
        <end position="165"/>
    </location>
</feature>
<dbReference type="SUPFAM" id="SSF109604">
    <property type="entry name" value="HD-domain/PDEase-like"/>
    <property type="match status" value="1"/>
</dbReference>
<keyword evidence="4" id="KW-1185">Reference proteome</keyword>
<feature type="transmembrane region" description="Helical" evidence="1">
    <location>
        <begin position="206"/>
        <end position="225"/>
    </location>
</feature>
<dbReference type="Pfam" id="PF13487">
    <property type="entry name" value="HD_5"/>
    <property type="match status" value="1"/>
</dbReference>
<dbReference type="CDD" id="cd00077">
    <property type="entry name" value="HDc"/>
    <property type="match status" value="1"/>
</dbReference>
<dbReference type="InterPro" id="IPR006675">
    <property type="entry name" value="HDIG_dom"/>
</dbReference>
<evidence type="ECO:0000313" key="4">
    <source>
        <dbReference type="Proteomes" id="UP000661435"/>
    </source>
</evidence>
<reference evidence="3" key="1">
    <citation type="submission" date="2020-08" db="EMBL/GenBank/DDBJ databases">
        <title>Genome public.</title>
        <authorList>
            <person name="Liu C."/>
            <person name="Sun Q."/>
        </authorList>
    </citation>
    <scope>NUCLEOTIDE SEQUENCE</scope>
    <source>
        <strain evidence="3">NSJ-51</strain>
    </source>
</reference>
<dbReference type="NCBIfam" id="TIGR00277">
    <property type="entry name" value="HDIG"/>
    <property type="match status" value="1"/>
</dbReference>
<dbReference type="InterPro" id="IPR037522">
    <property type="entry name" value="HD_GYP_dom"/>
</dbReference>
<feature type="transmembrane region" description="Helical" evidence="1">
    <location>
        <begin position="177"/>
        <end position="200"/>
    </location>
</feature>
<dbReference type="Gene3D" id="1.10.3210.10">
    <property type="entry name" value="Hypothetical protein af1432"/>
    <property type="match status" value="1"/>
</dbReference>
<organism evidence="3 4">
    <name type="scientific">Lawsonibacter hominis</name>
    <dbReference type="NCBI Taxonomy" id="2763053"/>
    <lineage>
        <taxon>Bacteria</taxon>
        <taxon>Bacillati</taxon>
        <taxon>Bacillota</taxon>
        <taxon>Clostridia</taxon>
        <taxon>Eubacteriales</taxon>
        <taxon>Oscillospiraceae</taxon>
        <taxon>Lawsonibacter</taxon>
    </lineage>
</organism>